<dbReference type="PROSITE" id="PS50850">
    <property type="entry name" value="MFS"/>
    <property type="match status" value="1"/>
</dbReference>
<sequence length="411" mass="43836">MASHRLFTLPVAILVFQSFLLGTSEFIIVGVLPDIASDLNIAVTMVGNLVAIFAFVYAPLTPIGAAICSKFQRFRALIALLLVFLAGNVICTFAVNYPMLLLARVVTASVSGVLVAVALTFGPDVTSRENQPRYMSWVFSGFSIASVFGMPMGTWIAGLAGWRTSFVVIDVLTVVMIGVMFVVLPKRSVPSQVGILGQFKLFSDRRIILGVLTVVFGLASSYVWYTYLTPMFTNELHVPAAYVSVALVAFGACCLWSNLYSGKLATRGTGIWPLVGMSKAYALQFVCMLLLPFATANAMLGSVLLVVLGLTIYLQNSPSQVLYSYVAETGYPGCGTLASSLNSTSCNLGIALGSAVGGVAYDAAGLRWLGPVGAVFAALAVLMTVLLKVNDGRRAIRSHDRVHLITNLIGR</sequence>
<dbReference type="GO" id="GO:0022857">
    <property type="term" value="F:transmembrane transporter activity"/>
    <property type="evidence" value="ECO:0007669"/>
    <property type="project" value="InterPro"/>
</dbReference>
<evidence type="ECO:0000313" key="8">
    <source>
        <dbReference type="EMBL" id="KAB7462395.1"/>
    </source>
</evidence>
<evidence type="ECO:0000256" key="6">
    <source>
        <dbReference type="SAM" id="Phobius"/>
    </source>
</evidence>
<keyword evidence="2" id="KW-1003">Cell membrane</keyword>
<evidence type="ECO:0000256" key="4">
    <source>
        <dbReference type="ARBA" id="ARBA00022989"/>
    </source>
</evidence>
<feature type="transmembrane region" description="Helical" evidence="6">
    <location>
        <begin position="134"/>
        <end position="158"/>
    </location>
</feature>
<dbReference type="InterPro" id="IPR036259">
    <property type="entry name" value="MFS_trans_sf"/>
</dbReference>
<name>A0A6N2TKG3_9BIFI</name>
<accession>A0A6N2TKG3</accession>
<keyword evidence="4 6" id="KW-1133">Transmembrane helix</keyword>
<evidence type="ECO:0000256" key="2">
    <source>
        <dbReference type="ARBA" id="ARBA00022475"/>
    </source>
</evidence>
<evidence type="ECO:0000256" key="5">
    <source>
        <dbReference type="ARBA" id="ARBA00023136"/>
    </source>
</evidence>
<evidence type="ECO:0000256" key="3">
    <source>
        <dbReference type="ARBA" id="ARBA00022692"/>
    </source>
</evidence>
<comment type="subcellular location">
    <subcellularLocation>
        <location evidence="1">Cell membrane</location>
        <topology evidence="1">Multi-pass membrane protein</topology>
    </subcellularLocation>
</comment>
<dbReference type="GO" id="GO:0005886">
    <property type="term" value="C:plasma membrane"/>
    <property type="evidence" value="ECO:0007669"/>
    <property type="project" value="UniProtKB-SubCell"/>
</dbReference>
<evidence type="ECO:0000259" key="7">
    <source>
        <dbReference type="PROSITE" id="PS50850"/>
    </source>
</evidence>
<feature type="transmembrane region" description="Helical" evidence="6">
    <location>
        <begin position="239"/>
        <end position="260"/>
    </location>
</feature>
<dbReference type="PANTHER" id="PTHR43124">
    <property type="entry name" value="PURINE EFFLUX PUMP PBUE"/>
    <property type="match status" value="1"/>
</dbReference>
<feature type="transmembrane region" description="Helical" evidence="6">
    <location>
        <begin position="101"/>
        <end position="122"/>
    </location>
</feature>
<organism evidence="9">
    <name type="scientific">Bifidobacterium dentium</name>
    <dbReference type="NCBI Taxonomy" id="1689"/>
    <lineage>
        <taxon>Bacteria</taxon>
        <taxon>Bacillati</taxon>
        <taxon>Actinomycetota</taxon>
        <taxon>Actinomycetes</taxon>
        <taxon>Bifidobacteriales</taxon>
        <taxon>Bifidobacteriaceae</taxon>
        <taxon>Bifidobacterium</taxon>
    </lineage>
</organism>
<dbReference type="EMBL" id="CACRSP010000004">
    <property type="protein sequence ID" value="VYT03976.1"/>
    <property type="molecule type" value="Genomic_DNA"/>
</dbReference>
<feature type="transmembrane region" description="Helical" evidence="6">
    <location>
        <begin position="41"/>
        <end position="67"/>
    </location>
</feature>
<feature type="transmembrane region" description="Helical" evidence="6">
    <location>
        <begin position="7"/>
        <end position="29"/>
    </location>
</feature>
<gene>
    <name evidence="9" type="primary">pbuE_2</name>
    <name evidence="9" type="ORF">BDLFYP24_01959</name>
    <name evidence="8" type="ORF">GBB04_01030</name>
</gene>
<dbReference type="InterPro" id="IPR011701">
    <property type="entry name" value="MFS"/>
</dbReference>
<evidence type="ECO:0000256" key="1">
    <source>
        <dbReference type="ARBA" id="ARBA00004651"/>
    </source>
</evidence>
<keyword evidence="3 6" id="KW-0812">Transmembrane</keyword>
<dbReference type="GeneID" id="31606814"/>
<dbReference type="OMA" id="PFVIYVF"/>
<reference evidence="8 10" key="1">
    <citation type="journal article" date="2019" name="Nat. Med.">
        <title>A library of human gut bacterial isolates paired with longitudinal multiomics data enables mechanistic microbiome research.</title>
        <authorList>
            <person name="Poyet M."/>
            <person name="Groussin M."/>
            <person name="Gibbons S.M."/>
            <person name="Avila-Pacheco J."/>
            <person name="Jiang X."/>
            <person name="Kearney S.M."/>
            <person name="Perrotta A.R."/>
            <person name="Berdy B."/>
            <person name="Zhao S."/>
            <person name="Lieberman T.D."/>
            <person name="Swanson P.K."/>
            <person name="Smith M."/>
            <person name="Roesemann S."/>
            <person name="Alexander J.E."/>
            <person name="Rich S.A."/>
            <person name="Livny J."/>
            <person name="Vlamakis H."/>
            <person name="Clish C."/>
            <person name="Bullock K."/>
            <person name="Deik A."/>
            <person name="Scott J."/>
            <person name="Pierce K.A."/>
            <person name="Xavier R.J."/>
            <person name="Alm E.J."/>
        </authorList>
    </citation>
    <scope>NUCLEOTIDE SEQUENCE [LARGE SCALE GENOMIC DNA]</scope>
    <source>
        <strain evidence="8 10">BIOML-A2</strain>
    </source>
</reference>
<dbReference type="SUPFAM" id="SSF103473">
    <property type="entry name" value="MFS general substrate transporter"/>
    <property type="match status" value="1"/>
</dbReference>
<feature type="transmembrane region" description="Helical" evidence="6">
    <location>
        <begin position="368"/>
        <end position="387"/>
    </location>
</feature>
<keyword evidence="5 6" id="KW-0472">Membrane</keyword>
<feature type="transmembrane region" description="Helical" evidence="6">
    <location>
        <begin position="74"/>
        <end position="95"/>
    </location>
</feature>
<reference evidence="9" key="2">
    <citation type="submission" date="2019-11" db="EMBL/GenBank/DDBJ databases">
        <authorList>
            <person name="Feng L."/>
        </authorList>
    </citation>
    <scope>NUCLEOTIDE SEQUENCE</scope>
    <source>
        <strain evidence="9">BdentiumLFYP24</strain>
    </source>
</reference>
<evidence type="ECO:0000313" key="9">
    <source>
        <dbReference type="EMBL" id="VYT03976.1"/>
    </source>
</evidence>
<proteinExistence type="predicted"/>
<protein>
    <submittedName>
        <fullName evidence="8">MFS transporter</fullName>
    </submittedName>
    <submittedName>
        <fullName evidence="9">Purine efflux pump PbuE</fullName>
    </submittedName>
</protein>
<dbReference type="PANTHER" id="PTHR43124:SF10">
    <property type="entry name" value="PURINE EFFLUX PUMP PBUE"/>
    <property type="match status" value="1"/>
</dbReference>
<dbReference type="InterPro" id="IPR020846">
    <property type="entry name" value="MFS_dom"/>
</dbReference>
<dbReference type="RefSeq" id="WP_003839249.1">
    <property type="nucleotide sequence ID" value="NZ_CABKPB010000001.1"/>
</dbReference>
<dbReference type="Proteomes" id="UP000429211">
    <property type="component" value="Unassembled WGS sequence"/>
</dbReference>
<dbReference type="Gene3D" id="1.20.1250.20">
    <property type="entry name" value="MFS general substrate transporter like domains"/>
    <property type="match status" value="1"/>
</dbReference>
<feature type="domain" description="Major facilitator superfamily (MFS) profile" evidence="7">
    <location>
        <begin position="10"/>
        <end position="392"/>
    </location>
</feature>
<dbReference type="AlphaFoldDB" id="A0A6N2TKG3"/>
<feature type="transmembrane region" description="Helical" evidence="6">
    <location>
        <begin position="164"/>
        <end position="185"/>
    </location>
</feature>
<evidence type="ECO:0000313" key="10">
    <source>
        <dbReference type="Proteomes" id="UP000429211"/>
    </source>
</evidence>
<feature type="transmembrane region" description="Helical" evidence="6">
    <location>
        <begin position="281"/>
        <end position="314"/>
    </location>
</feature>
<dbReference type="Pfam" id="PF07690">
    <property type="entry name" value="MFS_1"/>
    <property type="match status" value="1"/>
</dbReference>
<dbReference type="InterPro" id="IPR050189">
    <property type="entry name" value="MFS_Efflux_Transporters"/>
</dbReference>
<dbReference type="EMBL" id="WDPD01000001">
    <property type="protein sequence ID" value="KAB7462395.1"/>
    <property type="molecule type" value="Genomic_DNA"/>
</dbReference>
<dbReference type="CDD" id="cd17324">
    <property type="entry name" value="MFS_NepI_like"/>
    <property type="match status" value="1"/>
</dbReference>
<feature type="transmembrane region" description="Helical" evidence="6">
    <location>
        <begin position="206"/>
        <end position="227"/>
    </location>
</feature>